<keyword evidence="2" id="KW-1185">Reference proteome</keyword>
<reference evidence="1 2" key="1">
    <citation type="submission" date="2019-11" db="EMBL/GenBank/DDBJ databases">
        <title>Characterization of a new Erwinia amylovora bacteriophage.</title>
        <authorList>
            <person name="Valentovich L.N."/>
            <person name="Akhremchuk A.E."/>
            <person name="Besarab N.V."/>
            <person name="Lagonenko A.L."/>
        </authorList>
    </citation>
    <scope>NUCLEOTIDE SEQUENCE [LARGE SCALE GENOMIC DNA]</scope>
</reference>
<evidence type="ECO:0000313" key="2">
    <source>
        <dbReference type="Proteomes" id="UP000433183"/>
    </source>
</evidence>
<dbReference type="Proteomes" id="UP000433183">
    <property type="component" value="Segment"/>
</dbReference>
<accession>A0A6B9JIK3</accession>
<dbReference type="EMBL" id="MN732867">
    <property type="protein sequence ID" value="QGZ16397.1"/>
    <property type="molecule type" value="Genomic_DNA"/>
</dbReference>
<proteinExistence type="predicted"/>
<organism evidence="1 2">
    <name type="scientific">Erwinia phage Hena1</name>
    <dbReference type="NCBI Taxonomy" id="2678601"/>
    <lineage>
        <taxon>Viruses</taxon>
        <taxon>Duplodnaviria</taxon>
        <taxon>Heunggongvirae</taxon>
        <taxon>Uroviricota</taxon>
        <taxon>Caudoviricetes</taxon>
        <taxon>Vequintavirinae</taxon>
        <taxon>Henunavirus</taxon>
        <taxon>Henunavirus hena1</taxon>
    </lineage>
</organism>
<gene>
    <name evidence="1" type="ORF">Hena1_02470</name>
</gene>
<evidence type="ECO:0000313" key="1">
    <source>
        <dbReference type="EMBL" id="QGZ16397.1"/>
    </source>
</evidence>
<name>A0A6B9JIK3_9CAUD</name>
<protein>
    <submittedName>
        <fullName evidence="1">Uncharacterized protein</fullName>
    </submittedName>
</protein>
<sequence>MEIGMLFEMVFADSYRISPAVAGSYLKRYWIVISTDDV</sequence>